<feature type="domain" description="Flagellar basal body rod protein N-terminal" evidence="8">
    <location>
        <begin position="9"/>
        <end position="35"/>
    </location>
</feature>
<keyword evidence="11" id="KW-0969">Cilium</keyword>
<dbReference type="NCBIfam" id="TIGR02492">
    <property type="entry name" value="flgK_ends"/>
    <property type="match status" value="1"/>
</dbReference>
<dbReference type="Pfam" id="PF06429">
    <property type="entry name" value="Flg_bbr_C"/>
    <property type="match status" value="1"/>
</dbReference>
<keyword evidence="5" id="KW-0964">Secreted</keyword>
<dbReference type="EMBL" id="SMDA01000008">
    <property type="protein sequence ID" value="TCW29900.1"/>
    <property type="molecule type" value="Genomic_DNA"/>
</dbReference>
<evidence type="ECO:0000313" key="12">
    <source>
        <dbReference type="Proteomes" id="UP000294801"/>
    </source>
</evidence>
<comment type="subcellular location">
    <subcellularLocation>
        <location evidence="1">Bacterial flagellum</location>
    </subcellularLocation>
    <subcellularLocation>
        <location evidence="2">Secreted</location>
    </subcellularLocation>
</comment>
<feature type="domain" description="Flagellar basal-body/hook protein C-terminal" evidence="9">
    <location>
        <begin position="568"/>
        <end position="607"/>
    </location>
</feature>
<dbReference type="Proteomes" id="UP000294801">
    <property type="component" value="Unassembled WGS sequence"/>
</dbReference>
<accession>A0ABY2CUM3</accession>
<organism evidence="11 12">
    <name type="scientific">Gulbenkiania mobilis</name>
    <dbReference type="NCBI Taxonomy" id="397457"/>
    <lineage>
        <taxon>Bacteria</taxon>
        <taxon>Pseudomonadati</taxon>
        <taxon>Pseudomonadota</taxon>
        <taxon>Betaproteobacteria</taxon>
        <taxon>Neisseriales</taxon>
        <taxon>Chromobacteriaceae</taxon>
        <taxon>Gulbenkiania</taxon>
    </lineage>
</organism>
<keyword evidence="7" id="KW-0175">Coiled coil</keyword>
<protein>
    <recommendedName>
        <fullName evidence="4">Flagellar hook-associated protein 1</fullName>
    </recommendedName>
</protein>
<dbReference type="Pfam" id="PF00460">
    <property type="entry name" value="Flg_bb_rod"/>
    <property type="match status" value="1"/>
</dbReference>
<evidence type="ECO:0000256" key="4">
    <source>
        <dbReference type="ARBA" id="ARBA00016244"/>
    </source>
</evidence>
<evidence type="ECO:0000256" key="6">
    <source>
        <dbReference type="ARBA" id="ARBA00023143"/>
    </source>
</evidence>
<name>A0ABY2CUM3_GULMO</name>
<gene>
    <name evidence="11" type="ORF">EV669_10874</name>
</gene>
<evidence type="ECO:0000256" key="3">
    <source>
        <dbReference type="ARBA" id="ARBA00009677"/>
    </source>
</evidence>
<comment type="similarity">
    <text evidence="3">Belongs to the flagella basal body rod proteins family.</text>
</comment>
<feature type="domain" description="Flagellar hook-associated protein FlgK helical" evidence="10">
    <location>
        <begin position="94"/>
        <end position="328"/>
    </location>
</feature>
<evidence type="ECO:0000313" key="11">
    <source>
        <dbReference type="EMBL" id="TCW29900.1"/>
    </source>
</evidence>
<dbReference type="InterPro" id="IPR053927">
    <property type="entry name" value="FlgK_helical"/>
</dbReference>
<dbReference type="PANTHER" id="PTHR30033:SF1">
    <property type="entry name" value="FLAGELLAR HOOK-ASSOCIATED PROTEIN 1"/>
    <property type="match status" value="1"/>
</dbReference>
<proteinExistence type="inferred from homology"/>
<sequence>MGTGIFGIGLSGLNAARASLETTSHNISNVNTPGYHRQQNTQASRFPFQEGFGFVGRGVDTTSVSRVYDRFLERQMSVATSQNSYYSTQEALVSQVDNVVANQNTGLAPSLQEFFRGLQTLSANPTSLPARQSVLNLSQSLAGRIQSLNSRFEELRQQANGQVVSTVENINANAAQIADLNKQIQALNADSIRVPNDLLDKRDQLVLDLNKLVDASVVQQSDGTYNVFIGNGQALVASTNYNKLQAVPNADDPEQMDVAYSFQDSIIQIPNNLITGGQLGAVLSFRADSLNRAQADLGRLAISIADTVNRQHALGRDGDNLQGGNEFFKDLNVYLDGGLTTSGMMVDLDNASPERQLKQLRQAASEFAVRISAPEKIAVGSSLKSQPDDPTQSKAYFSSVWQVANARPETVAPFAGPIQLTYDAANQTFTGPAGFTVTPSKDMAGGYRVTSGATPPLVLEFKLEGTPANAQTFTIDVRGTGKTSPDAALSDNANMLAMVKLQSTNTMAGTPSGGNDYVPADNASPSANFQSFYGQLVSYIGVTANSVKTSADTQAAMLKEVTLARESFSGVNLDEEAANLLRYQQAYQASSKVIQIAQSIFSDLLQLGR</sequence>
<feature type="coiled-coil region" evidence="7">
    <location>
        <begin position="138"/>
        <end position="190"/>
    </location>
</feature>
<dbReference type="PRINTS" id="PR01005">
    <property type="entry name" value="FLGHOOKAP1"/>
</dbReference>
<dbReference type="Pfam" id="PF22638">
    <property type="entry name" value="FlgK_D1"/>
    <property type="match status" value="1"/>
</dbReference>
<dbReference type="RefSeq" id="WP_132098781.1">
    <property type="nucleotide sequence ID" value="NZ_SMDA01000008.1"/>
</dbReference>
<evidence type="ECO:0000259" key="8">
    <source>
        <dbReference type="Pfam" id="PF00460"/>
    </source>
</evidence>
<comment type="caution">
    <text evidence="11">The sequence shown here is derived from an EMBL/GenBank/DDBJ whole genome shotgun (WGS) entry which is preliminary data.</text>
</comment>
<dbReference type="SUPFAM" id="SSF64518">
    <property type="entry name" value="Phase 1 flagellin"/>
    <property type="match status" value="1"/>
</dbReference>
<dbReference type="InterPro" id="IPR001444">
    <property type="entry name" value="Flag_bb_rod_N"/>
</dbReference>
<keyword evidence="11" id="KW-0282">Flagellum</keyword>
<keyword evidence="12" id="KW-1185">Reference proteome</keyword>
<dbReference type="InterPro" id="IPR002371">
    <property type="entry name" value="FlgK"/>
</dbReference>
<dbReference type="InterPro" id="IPR010930">
    <property type="entry name" value="Flg_bb/hook_C_dom"/>
</dbReference>
<evidence type="ECO:0000256" key="1">
    <source>
        <dbReference type="ARBA" id="ARBA00004365"/>
    </source>
</evidence>
<reference evidence="11 12" key="1">
    <citation type="submission" date="2019-03" db="EMBL/GenBank/DDBJ databases">
        <title>Genomic Encyclopedia of Type Strains, Phase IV (KMG-IV): sequencing the most valuable type-strain genomes for metagenomic binning, comparative biology and taxonomic classification.</title>
        <authorList>
            <person name="Goeker M."/>
        </authorList>
    </citation>
    <scope>NUCLEOTIDE SEQUENCE [LARGE SCALE GENOMIC DNA]</scope>
    <source>
        <strain evidence="11 12">DSM 18507</strain>
    </source>
</reference>
<evidence type="ECO:0000259" key="10">
    <source>
        <dbReference type="Pfam" id="PF22638"/>
    </source>
</evidence>
<evidence type="ECO:0000259" key="9">
    <source>
        <dbReference type="Pfam" id="PF06429"/>
    </source>
</evidence>
<dbReference type="PANTHER" id="PTHR30033">
    <property type="entry name" value="FLAGELLAR HOOK-ASSOCIATED PROTEIN 1"/>
    <property type="match status" value="1"/>
</dbReference>
<evidence type="ECO:0000256" key="2">
    <source>
        <dbReference type="ARBA" id="ARBA00004613"/>
    </source>
</evidence>
<evidence type="ECO:0000256" key="7">
    <source>
        <dbReference type="SAM" id="Coils"/>
    </source>
</evidence>
<keyword evidence="11" id="KW-0966">Cell projection</keyword>
<evidence type="ECO:0000256" key="5">
    <source>
        <dbReference type="ARBA" id="ARBA00022525"/>
    </source>
</evidence>
<keyword evidence="6" id="KW-0975">Bacterial flagellum</keyword>